<name>A0AAQ1HP69_9PSED</name>
<comment type="caution">
    <text evidence="2">The sequence shown here is derived from an EMBL/GenBank/DDBJ whole genome shotgun (WGS) entry which is preliminary data.</text>
</comment>
<dbReference type="InterPro" id="IPR054209">
    <property type="entry name" value="DUF6916"/>
</dbReference>
<dbReference type="EMBL" id="FOLS01000015">
    <property type="protein sequence ID" value="SFD05019.1"/>
    <property type="molecule type" value="Genomic_DNA"/>
</dbReference>
<keyword evidence="3" id="KW-1185">Reference proteome</keyword>
<dbReference type="AlphaFoldDB" id="A0AAQ1HP69"/>
<proteinExistence type="predicted"/>
<evidence type="ECO:0000313" key="2">
    <source>
        <dbReference type="EMBL" id="SFD05019.1"/>
    </source>
</evidence>
<gene>
    <name evidence="2" type="ORF">SAMN05216577_11590</name>
</gene>
<protein>
    <recommendedName>
        <fullName evidence="1">DUF6916 domain-containing protein</fullName>
    </recommendedName>
</protein>
<accession>A0AAQ1HP69</accession>
<feature type="domain" description="DUF6916" evidence="1">
    <location>
        <begin position="6"/>
        <end position="96"/>
    </location>
</feature>
<organism evidence="2 3">
    <name type="scientific">Pseudomonas citronellolis</name>
    <dbReference type="NCBI Taxonomy" id="53408"/>
    <lineage>
        <taxon>Bacteria</taxon>
        <taxon>Pseudomonadati</taxon>
        <taxon>Pseudomonadota</taxon>
        <taxon>Gammaproteobacteria</taxon>
        <taxon>Pseudomonadales</taxon>
        <taxon>Pseudomonadaceae</taxon>
        <taxon>Pseudomonas</taxon>
    </lineage>
</organism>
<dbReference type="Proteomes" id="UP000183385">
    <property type="component" value="Unassembled WGS sequence"/>
</dbReference>
<evidence type="ECO:0000259" key="1">
    <source>
        <dbReference type="Pfam" id="PF21880"/>
    </source>
</evidence>
<reference evidence="2 3" key="1">
    <citation type="submission" date="2016-10" db="EMBL/GenBank/DDBJ databases">
        <authorList>
            <person name="Varghese N."/>
            <person name="Submissions S."/>
        </authorList>
    </citation>
    <scope>NUCLEOTIDE SEQUENCE [LARGE SCALE GENOMIC DNA]</scope>
    <source>
        <strain evidence="2 3">LMG 18378</strain>
    </source>
</reference>
<dbReference type="RefSeq" id="WP_074980897.1">
    <property type="nucleotide sequence ID" value="NZ_BGPP01000007.1"/>
</dbReference>
<evidence type="ECO:0000313" key="3">
    <source>
        <dbReference type="Proteomes" id="UP000183385"/>
    </source>
</evidence>
<sequence length="102" mass="11269">MYPMPTREALQQATGKTFQLWIDAAQTIDVELLEVIDGIAMSPGYQCFSAHFALPSGLRAEQAVFRVSPPGDEGWLLLMSPSLPDEHGRQVLQAVFHMENPA</sequence>
<dbReference type="Pfam" id="PF21880">
    <property type="entry name" value="DUF6916"/>
    <property type="match status" value="1"/>
</dbReference>